<evidence type="ECO:0000256" key="3">
    <source>
        <dbReference type="ARBA" id="ARBA00022692"/>
    </source>
</evidence>
<dbReference type="Proteomes" id="UP000322976">
    <property type="component" value="Unassembled WGS sequence"/>
</dbReference>
<name>A0A5D8QBR1_9THEO</name>
<gene>
    <name evidence="7" type="ORF">FWJ32_08630</name>
</gene>
<proteinExistence type="predicted"/>
<dbReference type="GO" id="GO:0015081">
    <property type="term" value="F:sodium ion transmembrane transporter activity"/>
    <property type="evidence" value="ECO:0007669"/>
    <property type="project" value="InterPro"/>
</dbReference>
<organism evidence="7 8">
    <name type="scientific">Calorimonas adulescens</name>
    <dbReference type="NCBI Taxonomy" id="2606906"/>
    <lineage>
        <taxon>Bacteria</taxon>
        <taxon>Bacillati</taxon>
        <taxon>Bacillota</taxon>
        <taxon>Clostridia</taxon>
        <taxon>Thermoanaerobacterales</taxon>
        <taxon>Thermoanaerobacteraceae</taxon>
        <taxon>Calorimonas</taxon>
    </lineage>
</organism>
<evidence type="ECO:0000256" key="6">
    <source>
        <dbReference type="SAM" id="Phobius"/>
    </source>
</evidence>
<comment type="caution">
    <text evidence="7">The sequence shown here is derived from an EMBL/GenBank/DDBJ whole genome shotgun (WGS) entry which is preliminary data.</text>
</comment>
<protein>
    <submittedName>
        <fullName evidence="7">Sodium pump decarboxylase subunit gamma</fullName>
    </submittedName>
</protein>
<dbReference type="GO" id="GO:0036376">
    <property type="term" value="P:sodium ion export across plasma membrane"/>
    <property type="evidence" value="ECO:0007669"/>
    <property type="project" value="InterPro"/>
</dbReference>
<dbReference type="InterPro" id="IPR005899">
    <property type="entry name" value="Na_pump_deCOase"/>
</dbReference>
<evidence type="ECO:0000313" key="7">
    <source>
        <dbReference type="EMBL" id="TZE81574.1"/>
    </source>
</evidence>
<dbReference type="NCBIfam" id="TIGR01195">
    <property type="entry name" value="oadG_fam"/>
    <property type="match status" value="1"/>
</dbReference>
<keyword evidence="8" id="KW-1185">Reference proteome</keyword>
<dbReference type="EMBL" id="VTPS01000012">
    <property type="protein sequence ID" value="TZE81574.1"/>
    <property type="molecule type" value="Genomic_DNA"/>
</dbReference>
<accession>A0A5D8QBR1</accession>
<dbReference type="Pfam" id="PF04277">
    <property type="entry name" value="OAD_gamma"/>
    <property type="match status" value="1"/>
</dbReference>
<evidence type="ECO:0000256" key="4">
    <source>
        <dbReference type="ARBA" id="ARBA00022989"/>
    </source>
</evidence>
<dbReference type="GO" id="GO:0005886">
    <property type="term" value="C:plasma membrane"/>
    <property type="evidence" value="ECO:0007669"/>
    <property type="project" value="UniProtKB-SubCell"/>
</dbReference>
<reference evidence="7 8" key="1">
    <citation type="submission" date="2019-08" db="EMBL/GenBank/DDBJ databases">
        <title>Calorimonas adulescens gen. nov., sp. nov., an anaerobic thermophilic bacterium from Sakhalin hot spring.</title>
        <authorList>
            <person name="Khomyakova M.A."/>
            <person name="Merkel A.Y."/>
            <person name="Novikov A."/>
            <person name="Bonch-Osmolovskaya E.A."/>
            <person name="Slobodkin A.I."/>
        </authorList>
    </citation>
    <scope>NUCLEOTIDE SEQUENCE [LARGE SCALE GENOMIC DNA]</scope>
    <source>
        <strain evidence="7 8">A05MB</strain>
    </source>
</reference>
<evidence type="ECO:0000313" key="8">
    <source>
        <dbReference type="Proteomes" id="UP000322976"/>
    </source>
</evidence>
<comment type="subcellular location">
    <subcellularLocation>
        <location evidence="1">Cell membrane</location>
    </subcellularLocation>
</comment>
<keyword evidence="3 6" id="KW-0812">Transmembrane</keyword>
<dbReference type="AlphaFoldDB" id="A0A5D8QBR1"/>
<evidence type="ECO:0000256" key="1">
    <source>
        <dbReference type="ARBA" id="ARBA00004236"/>
    </source>
</evidence>
<evidence type="ECO:0000256" key="2">
    <source>
        <dbReference type="ARBA" id="ARBA00022475"/>
    </source>
</evidence>
<evidence type="ECO:0000256" key="5">
    <source>
        <dbReference type="ARBA" id="ARBA00023136"/>
    </source>
</evidence>
<keyword evidence="5 6" id="KW-0472">Membrane</keyword>
<feature type="transmembrane region" description="Helical" evidence="6">
    <location>
        <begin position="6"/>
        <end position="31"/>
    </location>
</feature>
<keyword evidence="2" id="KW-1003">Cell membrane</keyword>
<keyword evidence="4 6" id="KW-1133">Transmembrane helix</keyword>
<sequence length="110" mass="12150">MVGSELLMVTIVGMGVVFGVLILLALIIMGFKYVFYKEPEKETVKEVSAINNLEKEKANDEELVAVIAAAIASSNPGMRFVVRNIVRIPDTSPAWGRMARQEQINRISGR</sequence>